<dbReference type="AlphaFoldDB" id="A0A431EEA3"/>
<sequence>MGILEDFNKVINHKDTVQLAITKKLRIKGISLEVVDTSGDSSSTFYSSFYRLNDVAMNKVGTLRLFYYGKIVSVELNLRRTMFKNFYHKEFSAVLDLVVSCLEELSYKPLVPTEQVKNVNRVMSYLEDKNYHNSGQYLIKVSSIREIVNRTRRRDGITCI</sequence>
<organism evidence="1 2">
    <name type="scientific">Campylobacter jejuni</name>
    <dbReference type="NCBI Taxonomy" id="197"/>
    <lineage>
        <taxon>Bacteria</taxon>
        <taxon>Pseudomonadati</taxon>
        <taxon>Campylobacterota</taxon>
        <taxon>Epsilonproteobacteria</taxon>
        <taxon>Campylobacterales</taxon>
        <taxon>Campylobacteraceae</taxon>
        <taxon>Campylobacter</taxon>
    </lineage>
</organism>
<dbReference type="RefSeq" id="WP_126232143.1">
    <property type="nucleotide sequence ID" value="NZ_PRBV01000005.1"/>
</dbReference>
<protein>
    <submittedName>
        <fullName evidence="1">Uncharacterized protein</fullName>
    </submittedName>
</protein>
<reference evidence="1 2" key="1">
    <citation type="journal article" date="2019" name="Appl. Environ. Microbiol.">
        <title>Population genetics and characterization of Campylobacter jejuni isolates in western jackdaws and game birds in Finland.</title>
        <authorList>
            <person name="Kovanen S."/>
            <person name="Rossi M."/>
            <person name="Pohja-Mykra M."/>
            <person name="Nieminen T."/>
            <person name="Raunio-Saarnisto M."/>
            <person name="Sauvala M."/>
            <person name="Fredriksson-Ahomaa M."/>
            <person name="Hanninen M.L."/>
            <person name="Kivisto R."/>
        </authorList>
    </citation>
    <scope>NUCLEOTIDE SEQUENCE [LARGE SCALE GENOMIC DNA]</scope>
    <source>
        <strain evidence="1 2">CB313</strain>
    </source>
</reference>
<proteinExistence type="predicted"/>
<evidence type="ECO:0000313" key="1">
    <source>
        <dbReference type="EMBL" id="RTJ79584.1"/>
    </source>
</evidence>
<comment type="caution">
    <text evidence="1">The sequence shown here is derived from an EMBL/GenBank/DDBJ whole genome shotgun (WGS) entry which is preliminary data.</text>
</comment>
<name>A0A431EEA3_CAMJU</name>
<accession>A0A431EEA3</accession>
<dbReference type="Proteomes" id="UP000288507">
    <property type="component" value="Unassembled WGS sequence"/>
</dbReference>
<evidence type="ECO:0000313" key="2">
    <source>
        <dbReference type="Proteomes" id="UP000288507"/>
    </source>
</evidence>
<gene>
    <name evidence="1" type="ORF">C3H57_04235</name>
</gene>
<dbReference type="EMBL" id="PRBV01000005">
    <property type="protein sequence ID" value="RTJ79584.1"/>
    <property type="molecule type" value="Genomic_DNA"/>
</dbReference>